<keyword evidence="6" id="KW-0032">Aminotransferase</keyword>
<evidence type="ECO:0000256" key="2">
    <source>
        <dbReference type="ARBA" id="ARBA00022898"/>
    </source>
</evidence>
<keyword evidence="7" id="KW-1185">Reference proteome</keyword>
<dbReference type="InterPro" id="IPR000192">
    <property type="entry name" value="Aminotrans_V_dom"/>
</dbReference>
<keyword evidence="6" id="KW-0808">Transferase</keyword>
<name>A0ABW6IJ46_9CYAN</name>
<dbReference type="Gene3D" id="3.90.1150.10">
    <property type="entry name" value="Aspartate Aminotransferase, domain 1"/>
    <property type="match status" value="1"/>
</dbReference>
<dbReference type="PANTHER" id="PTHR43586">
    <property type="entry name" value="CYSTEINE DESULFURASE"/>
    <property type="match status" value="1"/>
</dbReference>
<keyword evidence="2" id="KW-0663">Pyridoxal phosphate</keyword>
<comment type="caution">
    <text evidence="6">The sequence shown here is derived from an EMBL/GenBank/DDBJ whole genome shotgun (WGS) entry which is preliminary data.</text>
</comment>
<dbReference type="PROSITE" id="PS00595">
    <property type="entry name" value="AA_TRANSFER_CLASS_5"/>
    <property type="match status" value="1"/>
</dbReference>
<sequence>MSASSASLPGPAMTKIHRQQFLALNNKRYFNYGGQGPIAQAALEAIHEAQQQVQQRGPFAQSVNQWISETAAATRQSIATELGTQPDAIALTENVTVGCNIALWGISWKAGDHILLSDCEHPGVIAAIAEISRRFQVEVTVCPILGTENPATIAETLAQHLTEKTRLLVISHILWNTGQVLPLAEIINRCHAHTPEPVWVLVDAAQSVGMLPLNLTALPVDFYAFTGHKWWCGPAGIGGLYVRPDRLEQLQPTFVGWRSITLDSSGNPTGWKPNAQRFEVATADYPLLAGLKTAIAIQNQWGTAEQRYQRICQLSQQLWQQLKALPAIRCLCTTPPPSGLVSFQIQSSVGSHRELQTQLVQHLEKQGFFLRTLLNPHSVRACVHYLSLESEVDQLTHAIADFLAAHS</sequence>
<evidence type="ECO:0000313" key="6">
    <source>
        <dbReference type="EMBL" id="MFE4108233.1"/>
    </source>
</evidence>
<dbReference type="PANTHER" id="PTHR43586:SF4">
    <property type="entry name" value="ISOPENICILLIN N EPIMERASE"/>
    <property type="match status" value="1"/>
</dbReference>
<dbReference type="Gene3D" id="3.40.640.10">
    <property type="entry name" value="Type I PLP-dependent aspartate aminotransferase-like (Major domain)"/>
    <property type="match status" value="1"/>
</dbReference>
<gene>
    <name evidence="6" type="ORF">ACFVKH_18275</name>
</gene>
<comment type="similarity">
    <text evidence="3">Belongs to the class-V pyridoxal-phosphate-dependent aminotransferase family.</text>
</comment>
<evidence type="ECO:0000259" key="5">
    <source>
        <dbReference type="Pfam" id="PF00266"/>
    </source>
</evidence>
<dbReference type="GO" id="GO:0008483">
    <property type="term" value="F:transaminase activity"/>
    <property type="evidence" value="ECO:0007669"/>
    <property type="project" value="UniProtKB-KW"/>
</dbReference>
<dbReference type="InterPro" id="IPR015422">
    <property type="entry name" value="PyrdxlP-dep_Trfase_small"/>
</dbReference>
<dbReference type="EMBL" id="JBHZOL010000102">
    <property type="protein sequence ID" value="MFE4108233.1"/>
    <property type="molecule type" value="Genomic_DNA"/>
</dbReference>
<evidence type="ECO:0000256" key="3">
    <source>
        <dbReference type="RuleBase" id="RU004075"/>
    </source>
</evidence>
<feature type="domain" description="Aminotransferase class V" evidence="5">
    <location>
        <begin position="60"/>
        <end position="348"/>
    </location>
</feature>
<dbReference type="Proteomes" id="UP001600165">
    <property type="component" value="Unassembled WGS sequence"/>
</dbReference>
<dbReference type="InterPro" id="IPR015424">
    <property type="entry name" value="PyrdxlP-dep_Trfase"/>
</dbReference>
<evidence type="ECO:0000313" key="7">
    <source>
        <dbReference type="Proteomes" id="UP001600165"/>
    </source>
</evidence>
<dbReference type="InterPro" id="IPR015421">
    <property type="entry name" value="PyrdxlP-dep_Trfase_major"/>
</dbReference>
<dbReference type="RefSeq" id="WP_377967753.1">
    <property type="nucleotide sequence ID" value="NZ_JBHZOL010000102.1"/>
</dbReference>
<reference evidence="6 7" key="1">
    <citation type="submission" date="2024-10" db="EMBL/GenBank/DDBJ databases">
        <authorList>
            <person name="Ratan Roy A."/>
            <person name="Morales Sandoval P.H."/>
            <person name="De Los Santos Villalobos S."/>
            <person name="Chakraborty S."/>
            <person name="Mukherjee J."/>
        </authorList>
    </citation>
    <scope>NUCLEOTIDE SEQUENCE [LARGE SCALE GENOMIC DNA]</scope>
    <source>
        <strain evidence="6 7">S1</strain>
    </source>
</reference>
<dbReference type="SUPFAM" id="SSF53383">
    <property type="entry name" value="PLP-dependent transferases"/>
    <property type="match status" value="1"/>
</dbReference>
<comment type="cofactor">
    <cofactor evidence="1 4">
        <name>pyridoxal 5'-phosphate</name>
        <dbReference type="ChEBI" id="CHEBI:597326"/>
    </cofactor>
</comment>
<dbReference type="InterPro" id="IPR020578">
    <property type="entry name" value="Aminotrans_V_PyrdxlP_BS"/>
</dbReference>
<proteinExistence type="inferred from homology"/>
<protein>
    <submittedName>
        <fullName evidence="6">Aminotransferase class V-fold PLP-dependent enzyme</fullName>
    </submittedName>
</protein>
<evidence type="ECO:0000256" key="4">
    <source>
        <dbReference type="RuleBase" id="RU004504"/>
    </source>
</evidence>
<evidence type="ECO:0000256" key="1">
    <source>
        <dbReference type="ARBA" id="ARBA00001933"/>
    </source>
</evidence>
<organism evidence="6 7">
    <name type="scientific">Almyronema epifaneia S1</name>
    <dbReference type="NCBI Taxonomy" id="2991925"/>
    <lineage>
        <taxon>Bacteria</taxon>
        <taxon>Bacillati</taxon>
        <taxon>Cyanobacteriota</taxon>
        <taxon>Cyanophyceae</taxon>
        <taxon>Nodosilineales</taxon>
        <taxon>Nodosilineaceae</taxon>
        <taxon>Almyronema</taxon>
        <taxon>Almyronema epifaneia</taxon>
    </lineage>
</organism>
<dbReference type="Pfam" id="PF00266">
    <property type="entry name" value="Aminotran_5"/>
    <property type="match status" value="1"/>
</dbReference>
<accession>A0ABW6IJ46</accession>